<dbReference type="EMBL" id="HBEJ01013372">
    <property type="protein sequence ID" value="CAD8374208.1"/>
    <property type="molecule type" value="Transcribed_RNA"/>
</dbReference>
<evidence type="ECO:0000313" key="3">
    <source>
        <dbReference type="EMBL" id="CAD8374208.1"/>
    </source>
</evidence>
<feature type="domain" description="Methyltransferase type 11" evidence="2">
    <location>
        <begin position="156"/>
        <end position="230"/>
    </location>
</feature>
<name>A0A7S0AU93_9STRA</name>
<gene>
    <name evidence="3" type="ORF">MPOL1434_LOCUS7866</name>
</gene>
<evidence type="ECO:0000259" key="2">
    <source>
        <dbReference type="Pfam" id="PF08241"/>
    </source>
</evidence>
<dbReference type="Gene3D" id="3.40.50.150">
    <property type="entry name" value="Vaccinia Virus protein VP39"/>
    <property type="match status" value="1"/>
</dbReference>
<dbReference type="InterPro" id="IPR013216">
    <property type="entry name" value="Methyltransf_11"/>
</dbReference>
<keyword evidence="1" id="KW-0732">Signal</keyword>
<proteinExistence type="predicted"/>
<evidence type="ECO:0000256" key="1">
    <source>
        <dbReference type="SAM" id="SignalP"/>
    </source>
</evidence>
<dbReference type="InterPro" id="IPR029063">
    <property type="entry name" value="SAM-dependent_MTases_sf"/>
</dbReference>
<feature type="signal peptide" evidence="1">
    <location>
        <begin position="1"/>
        <end position="18"/>
    </location>
</feature>
<dbReference type="PANTHER" id="PTHR43036">
    <property type="entry name" value="OSJNBB0011N17.9 PROTEIN"/>
    <property type="match status" value="1"/>
</dbReference>
<dbReference type="PANTHER" id="PTHR43036:SF2">
    <property type="entry name" value="OS04G0481300 PROTEIN"/>
    <property type="match status" value="1"/>
</dbReference>
<dbReference type="SUPFAM" id="SSF53335">
    <property type="entry name" value="S-adenosyl-L-methionine-dependent methyltransferases"/>
    <property type="match status" value="1"/>
</dbReference>
<accession>A0A7S0AU93</accession>
<sequence>MNAFLCLSRALLLLVAAAQLTYNPLAMCEGFADVAGRPTSHHSKGATKSESALSYSRQICSFDSDDFALPTGDWPYTDADMNRLDNSDDQNFYSEPRFVTHIDDYAIQSLTEYYAEEMGETSRQKKESGLEEEGRVDVLDLCSSWISHLPTDVPFGRVVGVGMNKQELETNKQLTEHYVQNLNINPSLDQFGDNSFDFVCNVVSVDYLTKTREIFEETNRILRPGGKCLISFSNRCFPSKAIAMWLQADDIDRLTIVASYFHYASEWNSIEALDIKIPAAETPERPGLGEMFSNPAKGFAWASTASAIAKVKGGDPMFVVKGVK</sequence>
<dbReference type="Pfam" id="PF08241">
    <property type="entry name" value="Methyltransf_11"/>
    <property type="match status" value="1"/>
</dbReference>
<feature type="chain" id="PRO_5030924285" description="Methyltransferase type 11 domain-containing protein" evidence="1">
    <location>
        <begin position="19"/>
        <end position="324"/>
    </location>
</feature>
<reference evidence="3" key="1">
    <citation type="submission" date="2021-01" db="EMBL/GenBank/DDBJ databases">
        <authorList>
            <person name="Corre E."/>
            <person name="Pelletier E."/>
            <person name="Niang G."/>
            <person name="Scheremetjew M."/>
            <person name="Finn R."/>
            <person name="Kale V."/>
            <person name="Holt S."/>
            <person name="Cochrane G."/>
            <person name="Meng A."/>
            <person name="Brown T."/>
            <person name="Cohen L."/>
        </authorList>
    </citation>
    <scope>NUCLEOTIDE SEQUENCE</scope>
    <source>
        <strain evidence="3">CCMP3303</strain>
    </source>
</reference>
<dbReference type="CDD" id="cd02440">
    <property type="entry name" value="AdoMet_MTases"/>
    <property type="match status" value="1"/>
</dbReference>
<protein>
    <recommendedName>
        <fullName evidence="2">Methyltransferase type 11 domain-containing protein</fullName>
    </recommendedName>
</protein>
<dbReference type="GO" id="GO:0008757">
    <property type="term" value="F:S-adenosylmethionine-dependent methyltransferase activity"/>
    <property type="evidence" value="ECO:0007669"/>
    <property type="project" value="InterPro"/>
</dbReference>
<organism evidence="3">
    <name type="scientific">Minutocellus polymorphus</name>
    <dbReference type="NCBI Taxonomy" id="265543"/>
    <lineage>
        <taxon>Eukaryota</taxon>
        <taxon>Sar</taxon>
        <taxon>Stramenopiles</taxon>
        <taxon>Ochrophyta</taxon>
        <taxon>Bacillariophyta</taxon>
        <taxon>Mediophyceae</taxon>
        <taxon>Cymatosirophycidae</taxon>
        <taxon>Cymatosirales</taxon>
        <taxon>Cymatosiraceae</taxon>
        <taxon>Minutocellus</taxon>
    </lineage>
</organism>
<dbReference type="AlphaFoldDB" id="A0A7S0AU93"/>